<dbReference type="PANTHER" id="PTHR43198">
    <property type="entry name" value="BIFUNCTIONAL TH2 PROTEIN"/>
    <property type="match status" value="1"/>
</dbReference>
<comment type="catalytic activity">
    <reaction evidence="1">
        <text>thiamine + H2O = 5-(2-hydroxyethyl)-4-methylthiazole + 4-amino-5-hydroxymethyl-2-methylpyrimidine + H(+)</text>
        <dbReference type="Rhea" id="RHEA:17509"/>
        <dbReference type="ChEBI" id="CHEBI:15377"/>
        <dbReference type="ChEBI" id="CHEBI:15378"/>
        <dbReference type="ChEBI" id="CHEBI:16892"/>
        <dbReference type="ChEBI" id="CHEBI:17957"/>
        <dbReference type="ChEBI" id="CHEBI:18385"/>
        <dbReference type="EC" id="3.5.99.2"/>
    </reaction>
</comment>
<dbReference type="Pfam" id="PF03070">
    <property type="entry name" value="TENA_THI-4"/>
    <property type="match status" value="1"/>
</dbReference>
<name>A0A1U7DL84_9RHOB</name>
<dbReference type="RefSeq" id="WP_076980783.1">
    <property type="nucleotide sequence ID" value="NZ_CP019124.1"/>
</dbReference>
<proteinExistence type="inferred from homology"/>
<organism evidence="2 3">
    <name type="scientific">Brevirhabdus pacifica</name>
    <dbReference type="NCBI Taxonomy" id="1267768"/>
    <lineage>
        <taxon>Bacteria</taxon>
        <taxon>Pseudomonadati</taxon>
        <taxon>Pseudomonadota</taxon>
        <taxon>Alphaproteobacteria</taxon>
        <taxon>Rhodobacterales</taxon>
        <taxon>Paracoccaceae</taxon>
        <taxon>Brevirhabdus</taxon>
    </lineage>
</organism>
<dbReference type="CDD" id="cd19367">
    <property type="entry name" value="TenA_C_ScTHI20-like"/>
    <property type="match status" value="1"/>
</dbReference>
<dbReference type="GO" id="GO:0050334">
    <property type="term" value="F:thiaminase activity"/>
    <property type="evidence" value="ECO:0007669"/>
    <property type="project" value="UniProtKB-EC"/>
</dbReference>
<accession>A0A1U7DL84</accession>
<evidence type="ECO:0000256" key="1">
    <source>
        <dbReference type="RuleBase" id="RU363093"/>
    </source>
</evidence>
<reference evidence="2 3" key="1">
    <citation type="submission" date="2017-01" db="EMBL/GenBank/DDBJ databases">
        <title>Genomic analysis of Xuhuaishuia manganoxidans DY6-4.</title>
        <authorList>
            <person name="Wang X."/>
        </authorList>
    </citation>
    <scope>NUCLEOTIDE SEQUENCE [LARGE SCALE GENOMIC DNA]</scope>
    <source>
        <strain evidence="2 3">DY6-4</strain>
    </source>
</reference>
<keyword evidence="1" id="KW-0784">Thiamine biosynthesis</keyword>
<comment type="similarity">
    <text evidence="1">Belongs to the TenA family.</text>
</comment>
<accession>A0A2M9DHU5</accession>
<dbReference type="UniPathway" id="UPA00060"/>
<dbReference type="GO" id="GO:0005829">
    <property type="term" value="C:cytosol"/>
    <property type="evidence" value="ECO:0007669"/>
    <property type="project" value="TreeGrafter"/>
</dbReference>
<evidence type="ECO:0000313" key="2">
    <source>
        <dbReference type="EMBL" id="APX90766.1"/>
    </source>
</evidence>
<comment type="function">
    <text evidence="1">Catalyzes an amino-pyrimidine hydrolysis reaction at the C5' of the pyrimidine moiety of thiamine compounds, a reaction that is part of a thiamine salvage pathway.</text>
</comment>
<dbReference type="AlphaFoldDB" id="A0A1U7DL84"/>
<sequence length="234" mass="25609">MTANADQNGGPAYGRAFADWRGACTDDWRAYTRHGFVQGLGDGSLPRAAFIHYLRQDYVFLHHFARAWALGIVKSADIHEMQACTATVNALVQDEIRLHVEVCAKAGIGLDELEATAEAPANMAYTRYVLESGYSGDFLDLMAALAPCVLGYGEIGARLAAGDPAPDYAEWIGTYASAEYQGLCHDVGALIDRAVKIRLGDEPAATPRWQALQHRFKTATRLEVAFWDMGLRPE</sequence>
<evidence type="ECO:0000313" key="3">
    <source>
        <dbReference type="Proteomes" id="UP000187266"/>
    </source>
</evidence>
<dbReference type="InterPro" id="IPR027574">
    <property type="entry name" value="Thiaminase_II"/>
</dbReference>
<dbReference type="Proteomes" id="UP000187266">
    <property type="component" value="Chromosome"/>
</dbReference>
<dbReference type="InterPro" id="IPR004305">
    <property type="entry name" value="Thiaminase-2/PQQC"/>
</dbReference>
<comment type="catalytic activity">
    <reaction evidence="1">
        <text>4-amino-5-aminomethyl-2-methylpyrimidine + H2O = 4-amino-5-hydroxymethyl-2-methylpyrimidine + NH4(+)</text>
        <dbReference type="Rhea" id="RHEA:31799"/>
        <dbReference type="ChEBI" id="CHEBI:15377"/>
        <dbReference type="ChEBI" id="CHEBI:16892"/>
        <dbReference type="ChEBI" id="CHEBI:28938"/>
        <dbReference type="ChEBI" id="CHEBI:63416"/>
        <dbReference type="EC" id="3.5.99.2"/>
    </reaction>
</comment>
<dbReference type="SUPFAM" id="SSF48613">
    <property type="entry name" value="Heme oxygenase-like"/>
    <property type="match status" value="1"/>
</dbReference>
<dbReference type="OrthoDB" id="34166at2"/>
<dbReference type="InterPro" id="IPR050967">
    <property type="entry name" value="Thiamine_Salvage_TenA"/>
</dbReference>
<dbReference type="GO" id="GO:0009229">
    <property type="term" value="P:thiamine diphosphate biosynthetic process"/>
    <property type="evidence" value="ECO:0007669"/>
    <property type="project" value="UniProtKB-UniPathway"/>
</dbReference>
<dbReference type="NCBIfam" id="TIGR04306">
    <property type="entry name" value="salvage_TenA"/>
    <property type="match status" value="1"/>
</dbReference>
<dbReference type="STRING" id="1267768.BV394_14460"/>
<dbReference type="Gene3D" id="1.20.910.10">
    <property type="entry name" value="Heme oxygenase-like"/>
    <property type="match status" value="1"/>
</dbReference>
<gene>
    <name evidence="2" type="ORF">BV394_14460</name>
</gene>
<dbReference type="GO" id="GO:0009228">
    <property type="term" value="P:thiamine biosynthetic process"/>
    <property type="evidence" value="ECO:0007669"/>
    <property type="project" value="UniProtKB-KW"/>
</dbReference>
<keyword evidence="3" id="KW-1185">Reference proteome</keyword>
<comment type="pathway">
    <text evidence="1">Cofactor biosynthesis; thiamine diphosphate biosynthesis.</text>
</comment>
<dbReference type="EMBL" id="CP019124">
    <property type="protein sequence ID" value="APX90766.1"/>
    <property type="molecule type" value="Genomic_DNA"/>
</dbReference>
<dbReference type="EC" id="3.5.99.2" evidence="1"/>
<dbReference type="InterPro" id="IPR016084">
    <property type="entry name" value="Haem_Oase-like_multi-hlx"/>
</dbReference>
<keyword evidence="1" id="KW-0378">Hydrolase</keyword>
<protein>
    <recommendedName>
        <fullName evidence="1">Aminopyrimidine aminohydrolase</fullName>
        <ecNumber evidence="1">3.5.99.2</ecNumber>
    </recommendedName>
</protein>
<dbReference type="PANTHER" id="PTHR43198:SF2">
    <property type="entry name" value="SI:CH1073-67J19.1-RELATED"/>
    <property type="match status" value="1"/>
</dbReference>